<gene>
    <name evidence="2" type="ORF">IPP00_02755</name>
</gene>
<organism evidence="2 3">
    <name type="scientific">Candidatus Phosphoribacter hodrii</name>
    <dbReference type="NCBI Taxonomy" id="2953743"/>
    <lineage>
        <taxon>Bacteria</taxon>
        <taxon>Bacillati</taxon>
        <taxon>Actinomycetota</taxon>
        <taxon>Actinomycetes</taxon>
        <taxon>Micrococcales</taxon>
        <taxon>Dermatophilaceae</taxon>
        <taxon>Candidatus Phosphoribacter</taxon>
    </lineage>
</organism>
<accession>A0A9D7T5D4</accession>
<evidence type="ECO:0000259" key="1">
    <source>
        <dbReference type="Pfam" id="PF00149"/>
    </source>
</evidence>
<proteinExistence type="predicted"/>
<feature type="domain" description="Calcineurin-like phosphoesterase" evidence="1">
    <location>
        <begin position="2"/>
        <end position="184"/>
    </location>
</feature>
<dbReference type="InterPro" id="IPR004843">
    <property type="entry name" value="Calcineurin-like_PHP"/>
</dbReference>
<dbReference type="GO" id="GO:0016787">
    <property type="term" value="F:hydrolase activity"/>
    <property type="evidence" value="ECO:0007669"/>
    <property type="project" value="InterPro"/>
</dbReference>
<dbReference type="Proteomes" id="UP000886632">
    <property type="component" value="Unassembled WGS sequence"/>
</dbReference>
<dbReference type="AlphaFoldDB" id="A0A9D7T5D4"/>
<name>A0A9D7T5D4_9MICO</name>
<dbReference type="SUPFAM" id="SSF56300">
    <property type="entry name" value="Metallo-dependent phosphatases"/>
    <property type="match status" value="1"/>
</dbReference>
<sequence>MISDFGQCDDGEQQVADMVRSWDPALIFSAGDNSQGVEGCVPFIESVGAYYGDYVDGPDGPRLYPALGNHDYEDEGAGLAAYRAYFDYLETDDDFLGRWHLKSIGDLNVYLLDSNAPADDMPLQQHFLRSALGQAAPNTWNVVIFHHPPFTSGPHDPRLDMRPEAGWNFKEWGVDLVINGHQHVLEDVVVDGLHYVTVGVGGQTLVRPCPPVRALGSLTCMEGVGAARLVTTDQALSLEYRQPGADPGSAYRLEIPRSSLTRGS</sequence>
<dbReference type="Gene3D" id="3.60.21.10">
    <property type="match status" value="1"/>
</dbReference>
<evidence type="ECO:0000313" key="2">
    <source>
        <dbReference type="EMBL" id="MBL0002944.1"/>
    </source>
</evidence>
<reference evidence="2" key="1">
    <citation type="submission" date="2020-10" db="EMBL/GenBank/DDBJ databases">
        <title>Connecting structure to function with the recovery of over 1000 high-quality activated sludge metagenome-assembled genomes encoding full-length rRNA genes using long-read sequencing.</title>
        <authorList>
            <person name="Singleton C.M."/>
            <person name="Petriglieri F."/>
            <person name="Kristensen J.M."/>
            <person name="Kirkegaard R.H."/>
            <person name="Michaelsen T.Y."/>
            <person name="Andersen M.H."/>
            <person name="Karst S.M."/>
            <person name="Dueholm M.S."/>
            <person name="Nielsen P.H."/>
            <person name="Albertsen M."/>
        </authorList>
    </citation>
    <scope>NUCLEOTIDE SEQUENCE</scope>
    <source>
        <strain evidence="2">Ribe_18-Q3-R11-54_MAXAC.001</strain>
    </source>
</reference>
<dbReference type="Pfam" id="PF00149">
    <property type="entry name" value="Metallophos"/>
    <property type="match status" value="1"/>
</dbReference>
<comment type="caution">
    <text evidence="2">The sequence shown here is derived from an EMBL/GenBank/DDBJ whole genome shotgun (WGS) entry which is preliminary data.</text>
</comment>
<dbReference type="EMBL" id="JADKGK010000005">
    <property type="protein sequence ID" value="MBL0002944.1"/>
    <property type="molecule type" value="Genomic_DNA"/>
</dbReference>
<evidence type="ECO:0000313" key="3">
    <source>
        <dbReference type="Proteomes" id="UP000886632"/>
    </source>
</evidence>
<dbReference type="InterPro" id="IPR029052">
    <property type="entry name" value="Metallo-depent_PP-like"/>
</dbReference>
<protein>
    <submittedName>
        <fullName evidence="2">Metallophosphoesterase</fullName>
    </submittedName>
</protein>